<name>A0A7W3IWB3_9ACTN</name>
<dbReference type="Pfam" id="PF00326">
    <property type="entry name" value="Peptidase_S9"/>
    <property type="match status" value="1"/>
</dbReference>
<dbReference type="Gene3D" id="2.120.10.30">
    <property type="entry name" value="TolB, C-terminal domain"/>
    <property type="match status" value="1"/>
</dbReference>
<feature type="compositionally biased region" description="Pro residues" evidence="3">
    <location>
        <begin position="107"/>
        <end position="123"/>
    </location>
</feature>
<reference evidence="5 6" key="1">
    <citation type="submission" date="2020-07" db="EMBL/GenBank/DDBJ databases">
        <title>Sequencing the genomes of 1000 actinobacteria strains.</title>
        <authorList>
            <person name="Klenk H.-P."/>
        </authorList>
    </citation>
    <scope>NUCLEOTIDE SEQUENCE [LARGE SCALE GENOMIC DNA]</scope>
    <source>
        <strain evidence="5 6">DSM 100723</strain>
    </source>
</reference>
<keyword evidence="6" id="KW-1185">Reference proteome</keyword>
<evidence type="ECO:0000313" key="5">
    <source>
        <dbReference type="EMBL" id="MBA8796315.1"/>
    </source>
</evidence>
<dbReference type="Proteomes" id="UP000523079">
    <property type="component" value="Unassembled WGS sequence"/>
</dbReference>
<dbReference type="GO" id="GO:0004252">
    <property type="term" value="F:serine-type endopeptidase activity"/>
    <property type="evidence" value="ECO:0007669"/>
    <property type="project" value="TreeGrafter"/>
</dbReference>
<dbReference type="InterPro" id="IPR029058">
    <property type="entry name" value="AB_hydrolase_fold"/>
</dbReference>
<proteinExistence type="predicted"/>
<dbReference type="PANTHER" id="PTHR42776:SF13">
    <property type="entry name" value="DIPEPTIDYL-PEPTIDASE 5"/>
    <property type="match status" value="1"/>
</dbReference>
<feature type="compositionally biased region" description="Polar residues" evidence="3">
    <location>
        <begin position="10"/>
        <end position="21"/>
    </location>
</feature>
<feature type="compositionally biased region" description="Basic and acidic residues" evidence="3">
    <location>
        <begin position="128"/>
        <end position="151"/>
    </location>
</feature>
<keyword evidence="5" id="KW-0031">Aminopeptidase</keyword>
<feature type="domain" description="Peptidase S9 prolyl oligopeptidase catalytic" evidence="4">
    <location>
        <begin position="512"/>
        <end position="717"/>
    </location>
</feature>
<comment type="caution">
    <text evidence="5">The sequence shown here is derived from an EMBL/GenBank/DDBJ whole genome shotgun (WGS) entry which is preliminary data.</text>
</comment>
<evidence type="ECO:0000256" key="2">
    <source>
        <dbReference type="ARBA" id="ARBA00022801"/>
    </source>
</evidence>
<dbReference type="InterPro" id="IPR011042">
    <property type="entry name" value="6-blade_b-propeller_TolB-like"/>
</dbReference>
<dbReference type="InterPro" id="IPR001375">
    <property type="entry name" value="Peptidase_S9_cat"/>
</dbReference>
<feature type="region of interest" description="Disordered" evidence="3">
    <location>
        <begin position="75"/>
        <end position="155"/>
    </location>
</feature>
<feature type="region of interest" description="Disordered" evidence="3">
    <location>
        <begin position="1"/>
        <end position="25"/>
    </location>
</feature>
<dbReference type="GO" id="GO:0006508">
    <property type="term" value="P:proteolysis"/>
    <property type="evidence" value="ECO:0007669"/>
    <property type="project" value="InterPro"/>
</dbReference>
<accession>A0A7W3IWB3</accession>
<gene>
    <name evidence="5" type="ORF">FHX74_003968</name>
</gene>
<keyword evidence="5" id="KW-0645">Protease</keyword>
<evidence type="ECO:0000313" key="6">
    <source>
        <dbReference type="Proteomes" id="UP000523079"/>
    </source>
</evidence>
<sequence length="733" mass="79476">MAENPRETSTDQSDSSPTGTPAVSPWHDLESYIAVPRMQNLVLSPDGRTLLVSVSTLDAERTGYVSSWWRVDPEGRDRARRHTRSTEGESTAAFTRDGSLLFTSARPTPPAPQQPERPGPEPDAPGEEASKDTSRDTSKDTSKDAGGETDPKVLWCLPAGGGEAYPLARRDGGWQGIATAREADVAVLAAGYHVGTSTEAEDRAKRALRKKRKVNAILHDGYPVRFWDHDLDVTDTRLFAVDLTRDTTGTDLAPDTGAFTDVTPGPVRGIGAVEAVAVDGSVAVVGQSRPLARGRRQEVLVEIDLRTGEHRDVAAEDGYGFGSAVLSDDGRWLVTSRQRDTTPERAPEVDLWLVDRSTGEGRVLAGDWDRWAEPVAFSPDGSTVYATADEDQRSPIFAVDVATGDVRRLTGDGAFGSVRRSPDGSTLYALRTSYTDPGTVVAVSVADGTLTELPGPVDHPELPGDLVEVETTTADGVRVRGLLARPAGTSAEHPAPLALWIHGGPLGSWNSWSWRWCPWLLVAQGWAVLLPDPALSTGYGQEFVQRGWGRWGAEPYTDLMAITDAVEARADIADGQSVAMGGSFGGYMANWVAGHTDRFRAIVTHASLWNLTSFGPTTDAAYYWNQEMTPEMMAANSPHAFADAIGTPMLVIHGDKDYRVPISEGLALWWALVSGFDGPPEDLPHKFLYFPDENHWVLTPQHAIVWYETVLAFLEQHRRGAANAGNFVRPQTL</sequence>
<dbReference type="AlphaFoldDB" id="A0A7W3IWB3"/>
<dbReference type="SUPFAM" id="SSF53474">
    <property type="entry name" value="alpha/beta-Hydrolases"/>
    <property type="match status" value="1"/>
</dbReference>
<dbReference type="EMBL" id="JACGWT010000009">
    <property type="protein sequence ID" value="MBA8796315.1"/>
    <property type="molecule type" value="Genomic_DNA"/>
</dbReference>
<evidence type="ECO:0000256" key="1">
    <source>
        <dbReference type="ARBA" id="ARBA00022729"/>
    </source>
</evidence>
<evidence type="ECO:0000259" key="4">
    <source>
        <dbReference type="Pfam" id="PF00326"/>
    </source>
</evidence>
<protein>
    <submittedName>
        <fullName evidence="5">Dipeptidyl aminopeptidase/acylaminoacyl peptidase</fullName>
    </submittedName>
</protein>
<keyword evidence="2" id="KW-0378">Hydrolase</keyword>
<dbReference type="SUPFAM" id="SSF82171">
    <property type="entry name" value="DPP6 N-terminal domain-like"/>
    <property type="match status" value="1"/>
</dbReference>
<dbReference type="Gene3D" id="3.40.50.1820">
    <property type="entry name" value="alpha/beta hydrolase"/>
    <property type="match status" value="1"/>
</dbReference>
<dbReference type="RefSeq" id="WP_328823946.1">
    <property type="nucleotide sequence ID" value="NZ_JACGWT010000009.1"/>
</dbReference>
<keyword evidence="1" id="KW-0732">Signal</keyword>
<evidence type="ECO:0000256" key="3">
    <source>
        <dbReference type="SAM" id="MobiDB-lite"/>
    </source>
</evidence>
<dbReference type="PANTHER" id="PTHR42776">
    <property type="entry name" value="SERINE PEPTIDASE S9 FAMILY MEMBER"/>
    <property type="match status" value="1"/>
</dbReference>
<organism evidence="5 6">
    <name type="scientific">Microlunatus kandeliicorticis</name>
    <dbReference type="NCBI Taxonomy" id="1759536"/>
    <lineage>
        <taxon>Bacteria</taxon>
        <taxon>Bacillati</taxon>
        <taxon>Actinomycetota</taxon>
        <taxon>Actinomycetes</taxon>
        <taxon>Propionibacteriales</taxon>
        <taxon>Propionibacteriaceae</taxon>
        <taxon>Microlunatus</taxon>
    </lineage>
</organism>
<dbReference type="GO" id="GO:0004177">
    <property type="term" value="F:aminopeptidase activity"/>
    <property type="evidence" value="ECO:0007669"/>
    <property type="project" value="UniProtKB-KW"/>
</dbReference>